<evidence type="ECO:0000256" key="1">
    <source>
        <dbReference type="ARBA" id="ARBA00008655"/>
    </source>
</evidence>
<feature type="domain" description="Phospholipid/glycerol acyltransferase" evidence="6">
    <location>
        <begin position="76"/>
        <end position="193"/>
    </location>
</feature>
<dbReference type="CDD" id="cd07989">
    <property type="entry name" value="LPLAT_AGPAT-like"/>
    <property type="match status" value="1"/>
</dbReference>
<evidence type="ECO:0000313" key="8">
    <source>
        <dbReference type="Proteomes" id="UP001338582"/>
    </source>
</evidence>
<gene>
    <name evidence="7" type="ORF">PUMCH_004057</name>
</gene>
<keyword evidence="4" id="KW-0444">Lipid biosynthesis</keyword>
<keyword evidence="4" id="KW-0594">Phospholipid biosynthesis</keyword>
<evidence type="ECO:0000256" key="3">
    <source>
        <dbReference type="ARBA" id="ARBA00023315"/>
    </source>
</evidence>
<keyword evidence="4" id="KW-1208">Phospholipid metabolism</keyword>
<dbReference type="EC" id="2.3.1.51" evidence="4"/>
<evidence type="ECO:0000259" key="6">
    <source>
        <dbReference type="SMART" id="SM00563"/>
    </source>
</evidence>
<dbReference type="GO" id="GO:0016020">
    <property type="term" value="C:membrane"/>
    <property type="evidence" value="ECO:0007669"/>
    <property type="project" value="InterPro"/>
</dbReference>
<keyword evidence="8" id="KW-1185">Reference proteome</keyword>
<keyword evidence="5" id="KW-0812">Transmembrane</keyword>
<dbReference type="InterPro" id="IPR004552">
    <property type="entry name" value="AGP_acyltrans"/>
</dbReference>
<evidence type="ECO:0000256" key="2">
    <source>
        <dbReference type="ARBA" id="ARBA00022679"/>
    </source>
</evidence>
<evidence type="ECO:0000256" key="5">
    <source>
        <dbReference type="SAM" id="Phobius"/>
    </source>
</evidence>
<comment type="similarity">
    <text evidence="1 4">Belongs to the 1-acyl-sn-glycerol-3-phosphate acyltransferase family.</text>
</comment>
<dbReference type="Proteomes" id="UP001338582">
    <property type="component" value="Chromosome 5"/>
</dbReference>
<sequence length="287" mass="31937">MGFLKSLKFYAKSFVFGLLIIVCALYGVVAGVLLRLVGKEEYAQYTVARAFYHSFSKLLGVKITIKNAHYLQTKPSVVISNHQSALDILVLGKIFQPGYTVTAKKALQYVPFLGWFMLALGTFFLDRAKGEKARKVLQTALVGLKTKKRSIFMFPEGTRLASQKLELLPFKKGAFHLAQQAGIPVVPVAVSNYSTIFHSKSRTFNQGEIIIEVLEPMLTAELKTSEDVSQFSEEVRTRLSQKVESIGYAPVKGQQQEHVDDEDDQPDNVLEVSVEIVDESTPLISAD</sequence>
<keyword evidence="4" id="KW-0443">Lipid metabolism</keyword>
<protein>
    <recommendedName>
        <fullName evidence="4">1-acyl-sn-glycerol-3-phosphate acyltransferase</fullName>
        <ecNumber evidence="4">2.3.1.51</ecNumber>
    </recommendedName>
</protein>
<comment type="domain">
    <text evidence="4">The HXXXXD motif is essential for acyltransferase activity and may constitute the binding site for the phosphate moiety of the glycerol-3-phosphate.</text>
</comment>
<organism evidence="7 8">
    <name type="scientific">Australozyma saopauloensis</name>
    <dbReference type="NCBI Taxonomy" id="291208"/>
    <lineage>
        <taxon>Eukaryota</taxon>
        <taxon>Fungi</taxon>
        <taxon>Dikarya</taxon>
        <taxon>Ascomycota</taxon>
        <taxon>Saccharomycotina</taxon>
        <taxon>Pichiomycetes</taxon>
        <taxon>Metschnikowiaceae</taxon>
        <taxon>Australozyma</taxon>
    </lineage>
</organism>
<dbReference type="GO" id="GO:0006654">
    <property type="term" value="P:phosphatidic acid biosynthetic process"/>
    <property type="evidence" value="ECO:0007669"/>
    <property type="project" value="TreeGrafter"/>
</dbReference>
<accession>A0AAX4HFM8</accession>
<dbReference type="InterPro" id="IPR002123">
    <property type="entry name" value="Plipid/glycerol_acylTrfase"/>
</dbReference>
<dbReference type="PANTHER" id="PTHR10434:SF11">
    <property type="entry name" value="1-ACYL-SN-GLYCEROL-3-PHOSPHATE ACYLTRANSFERASE"/>
    <property type="match status" value="1"/>
</dbReference>
<dbReference type="SUPFAM" id="SSF69593">
    <property type="entry name" value="Glycerol-3-phosphate (1)-acyltransferase"/>
    <property type="match status" value="1"/>
</dbReference>
<dbReference type="EMBL" id="CP138898">
    <property type="protein sequence ID" value="WPK26697.1"/>
    <property type="molecule type" value="Genomic_DNA"/>
</dbReference>
<keyword evidence="5" id="KW-1133">Transmembrane helix</keyword>
<dbReference type="GeneID" id="88175119"/>
<dbReference type="KEGG" id="asau:88175119"/>
<dbReference type="RefSeq" id="XP_062879077.1">
    <property type="nucleotide sequence ID" value="XM_063023007.1"/>
</dbReference>
<dbReference type="AlphaFoldDB" id="A0AAX4HFM8"/>
<evidence type="ECO:0000313" key="7">
    <source>
        <dbReference type="EMBL" id="WPK26697.1"/>
    </source>
</evidence>
<dbReference type="NCBIfam" id="TIGR00530">
    <property type="entry name" value="AGP_acyltrn"/>
    <property type="match status" value="1"/>
</dbReference>
<reference evidence="7 8" key="1">
    <citation type="submission" date="2023-10" db="EMBL/GenBank/DDBJ databases">
        <title>Draft Genome Sequence of Candida saopaulonensis from a very Premature Infant with Sepsis.</title>
        <authorList>
            <person name="Ning Y."/>
            <person name="Dai R."/>
            <person name="Xiao M."/>
            <person name="Xu Y."/>
            <person name="Yan Q."/>
            <person name="Zhang L."/>
        </authorList>
    </citation>
    <scope>NUCLEOTIDE SEQUENCE [LARGE SCALE GENOMIC DNA]</scope>
    <source>
        <strain evidence="7 8">19XY460</strain>
    </source>
</reference>
<dbReference type="SMART" id="SM00563">
    <property type="entry name" value="PlsC"/>
    <property type="match status" value="1"/>
</dbReference>
<evidence type="ECO:0000256" key="4">
    <source>
        <dbReference type="RuleBase" id="RU361267"/>
    </source>
</evidence>
<feature type="transmembrane region" description="Helical" evidence="5">
    <location>
        <begin position="106"/>
        <end position="125"/>
    </location>
</feature>
<dbReference type="Pfam" id="PF01553">
    <property type="entry name" value="Acyltransferase"/>
    <property type="match status" value="1"/>
</dbReference>
<feature type="transmembrane region" description="Helical" evidence="5">
    <location>
        <begin position="14"/>
        <end position="37"/>
    </location>
</feature>
<keyword evidence="5" id="KW-0472">Membrane</keyword>
<dbReference type="GO" id="GO:0005783">
    <property type="term" value="C:endoplasmic reticulum"/>
    <property type="evidence" value="ECO:0007669"/>
    <property type="project" value="TreeGrafter"/>
</dbReference>
<keyword evidence="2 4" id="KW-0808">Transferase</keyword>
<dbReference type="PANTHER" id="PTHR10434">
    <property type="entry name" value="1-ACYL-SN-GLYCEROL-3-PHOSPHATE ACYLTRANSFERASE"/>
    <property type="match status" value="1"/>
</dbReference>
<proteinExistence type="inferred from homology"/>
<keyword evidence="3 4" id="KW-0012">Acyltransferase</keyword>
<name>A0AAX4HFM8_9ASCO</name>
<dbReference type="GO" id="GO:0003841">
    <property type="term" value="F:1-acylglycerol-3-phosphate O-acyltransferase activity"/>
    <property type="evidence" value="ECO:0007669"/>
    <property type="project" value="UniProtKB-UniRule"/>
</dbReference>
<comment type="catalytic activity">
    <reaction evidence="4">
        <text>a 1-acyl-sn-glycero-3-phosphate + an acyl-CoA = a 1,2-diacyl-sn-glycero-3-phosphate + CoA</text>
        <dbReference type="Rhea" id="RHEA:19709"/>
        <dbReference type="ChEBI" id="CHEBI:57287"/>
        <dbReference type="ChEBI" id="CHEBI:57970"/>
        <dbReference type="ChEBI" id="CHEBI:58342"/>
        <dbReference type="ChEBI" id="CHEBI:58608"/>
        <dbReference type="EC" id="2.3.1.51"/>
    </reaction>
</comment>